<sequence>MRRRVLQATIAAVTVAVVLLGFPLAFLGAQLVRSNALYNVEVRAQSVARTVDFRVEQEIALSDRMLEPYTGGEARDGTARGLPASVVVRTPTGDTFRAGPVVDQRRLLVQTTSDSGATVLLYVSWWDVFWLSTQAIALVVVAAVVAFAAGIAMAIWQANRLAAPLVYLAASAEQLGSGQVRPQLEPSGVEEIDLVAAELARSADRMAGRLAAERQFASDASHQLRTPLTALSMRLEEIMLAASEPEVREEARISLEQVERLVRVVDDLLTSSRRAQGGTTEAVSLQEVVHQQEEEWAPTFAAAGRRLVVDVDPATQVLATPGALAQVLATLIENSLKHGDGTTTVRSRGGGPSRTVVVEVGDEGEGVPDDLAPRIFERDVTSGAGTGLGLALARDLASADGGRLELAQRRPAVFALFLSGVPASLRPDVVLPRGAVVSVRRDRRR</sequence>
<dbReference type="GO" id="GO:0005886">
    <property type="term" value="C:plasma membrane"/>
    <property type="evidence" value="ECO:0007669"/>
    <property type="project" value="UniProtKB-SubCell"/>
</dbReference>
<evidence type="ECO:0000256" key="5">
    <source>
        <dbReference type="ARBA" id="ARBA00012438"/>
    </source>
</evidence>
<evidence type="ECO:0000256" key="17">
    <source>
        <dbReference type="ARBA" id="ARBA00023012"/>
    </source>
</evidence>
<dbReference type="InterPro" id="IPR003660">
    <property type="entry name" value="HAMP_dom"/>
</dbReference>
<dbReference type="EC" id="2.7.13.3" evidence="5"/>
<evidence type="ECO:0000256" key="2">
    <source>
        <dbReference type="ARBA" id="ARBA00001936"/>
    </source>
</evidence>
<dbReference type="STRING" id="446466.Cfla_2388"/>
<dbReference type="SUPFAM" id="SSF47384">
    <property type="entry name" value="Homodimeric domain of signal transducing histidine kinase"/>
    <property type="match status" value="1"/>
</dbReference>
<name>D5UHF7_CELFN</name>
<keyword evidence="6" id="KW-1003">Cell membrane</keyword>
<evidence type="ECO:0000256" key="16">
    <source>
        <dbReference type="ARBA" id="ARBA00022989"/>
    </source>
</evidence>
<dbReference type="RefSeq" id="WP_013117612.1">
    <property type="nucleotide sequence ID" value="NC_014151.1"/>
</dbReference>
<dbReference type="KEGG" id="cfl:Cfla_2388"/>
<evidence type="ECO:0000256" key="10">
    <source>
        <dbReference type="ARBA" id="ARBA00022741"/>
    </source>
</evidence>
<reference evidence="26 27" key="1">
    <citation type="journal article" date="2010" name="Stand. Genomic Sci.">
        <title>Complete genome sequence of Cellulomonas flavigena type strain (134).</title>
        <authorList>
            <person name="Abt B."/>
            <person name="Foster B."/>
            <person name="Lapidus A."/>
            <person name="Clum A."/>
            <person name="Sun H."/>
            <person name="Pukall R."/>
            <person name="Lucas S."/>
            <person name="Glavina Del Rio T."/>
            <person name="Nolan M."/>
            <person name="Tice H."/>
            <person name="Cheng J.F."/>
            <person name="Pitluck S."/>
            <person name="Liolios K."/>
            <person name="Ivanova N."/>
            <person name="Mavromatis K."/>
            <person name="Ovchinnikova G."/>
            <person name="Pati A."/>
            <person name="Goodwin L."/>
            <person name="Chen A."/>
            <person name="Palaniappan K."/>
            <person name="Land M."/>
            <person name="Hauser L."/>
            <person name="Chang Y.J."/>
            <person name="Jeffries C.D."/>
            <person name="Rohde M."/>
            <person name="Goker M."/>
            <person name="Woyke T."/>
            <person name="Bristow J."/>
            <person name="Eisen J.A."/>
            <person name="Markowitz V."/>
            <person name="Hugenholtz P."/>
            <person name="Kyrpides N.C."/>
            <person name="Klenk H.P."/>
        </authorList>
    </citation>
    <scope>NUCLEOTIDE SEQUENCE [LARGE SCALE GENOMIC DNA]</scope>
    <source>
        <strain evidence="27">ATCC 482 / DSM 20109 / BCRC 11376 / JCM 18109 / NBRC 3775 / NCIMB 8073 / NRS 134</strain>
    </source>
</reference>
<evidence type="ECO:0000256" key="1">
    <source>
        <dbReference type="ARBA" id="ARBA00000085"/>
    </source>
</evidence>
<keyword evidence="16 23" id="KW-1133">Transmembrane helix</keyword>
<keyword evidence="19" id="KW-0843">Virulence</keyword>
<keyword evidence="10" id="KW-0547">Nucleotide-binding</keyword>
<dbReference type="Proteomes" id="UP000000849">
    <property type="component" value="Chromosome"/>
</dbReference>
<evidence type="ECO:0000256" key="11">
    <source>
        <dbReference type="ARBA" id="ARBA00022777"/>
    </source>
</evidence>
<evidence type="ECO:0000256" key="6">
    <source>
        <dbReference type="ARBA" id="ARBA00022475"/>
    </source>
</evidence>
<dbReference type="InterPro" id="IPR040868">
    <property type="entry name" value="DraK_HK_N"/>
</dbReference>
<evidence type="ECO:0000256" key="3">
    <source>
        <dbReference type="ARBA" id="ARBA00001946"/>
    </source>
</evidence>
<evidence type="ECO:0000256" key="20">
    <source>
        <dbReference type="ARBA" id="ARBA00023211"/>
    </source>
</evidence>
<gene>
    <name evidence="26" type="ordered locus">Cfla_2388</name>
</gene>
<evidence type="ECO:0000256" key="23">
    <source>
        <dbReference type="SAM" id="Phobius"/>
    </source>
</evidence>
<evidence type="ECO:0000256" key="18">
    <source>
        <dbReference type="ARBA" id="ARBA00023016"/>
    </source>
</evidence>
<keyword evidence="13" id="KW-0067">ATP-binding</keyword>
<keyword evidence="11 26" id="KW-0418">Kinase</keyword>
<dbReference type="Pfam" id="PF18092">
    <property type="entry name" value="DraK_HK_N"/>
    <property type="match status" value="1"/>
</dbReference>
<dbReference type="Gene3D" id="6.10.340.10">
    <property type="match status" value="1"/>
</dbReference>
<evidence type="ECO:0000256" key="21">
    <source>
        <dbReference type="ARBA" id="ARBA00040454"/>
    </source>
</evidence>
<keyword evidence="8" id="KW-0808">Transferase</keyword>
<dbReference type="HOGENOM" id="CLU_000445_89_28_11"/>
<evidence type="ECO:0000259" key="25">
    <source>
        <dbReference type="PROSITE" id="PS50885"/>
    </source>
</evidence>
<feature type="domain" description="Histidine kinase" evidence="24">
    <location>
        <begin position="219"/>
        <end position="422"/>
    </location>
</feature>
<evidence type="ECO:0000256" key="22">
    <source>
        <dbReference type="ARBA" id="ARBA00041776"/>
    </source>
</evidence>
<evidence type="ECO:0000256" key="4">
    <source>
        <dbReference type="ARBA" id="ARBA00004651"/>
    </source>
</evidence>
<feature type="transmembrane region" description="Helical" evidence="23">
    <location>
        <begin position="135"/>
        <end position="156"/>
    </location>
</feature>
<dbReference type="InterPro" id="IPR005467">
    <property type="entry name" value="His_kinase_dom"/>
</dbReference>
<dbReference type="Gene3D" id="3.30.565.10">
    <property type="entry name" value="Histidine kinase-like ATPase, C-terminal domain"/>
    <property type="match status" value="1"/>
</dbReference>
<dbReference type="PRINTS" id="PR00344">
    <property type="entry name" value="BCTRLSENSOR"/>
</dbReference>
<keyword evidence="27" id="KW-1185">Reference proteome</keyword>
<keyword evidence="12" id="KW-0378">Hydrolase</keyword>
<dbReference type="Gene3D" id="1.10.287.130">
    <property type="match status" value="1"/>
</dbReference>
<dbReference type="GO" id="GO:0004721">
    <property type="term" value="F:phosphoprotein phosphatase activity"/>
    <property type="evidence" value="ECO:0007669"/>
    <property type="project" value="UniProtKB-KW"/>
</dbReference>
<evidence type="ECO:0000256" key="14">
    <source>
        <dbReference type="ARBA" id="ARBA00022842"/>
    </source>
</evidence>
<keyword evidence="20" id="KW-0464">Manganese</keyword>
<evidence type="ECO:0000313" key="26">
    <source>
        <dbReference type="EMBL" id="ADG75278.1"/>
    </source>
</evidence>
<dbReference type="CDD" id="cd00082">
    <property type="entry name" value="HisKA"/>
    <property type="match status" value="1"/>
</dbReference>
<evidence type="ECO:0000256" key="8">
    <source>
        <dbReference type="ARBA" id="ARBA00022679"/>
    </source>
</evidence>
<keyword evidence="9 23" id="KW-0812">Transmembrane</keyword>
<evidence type="ECO:0000313" key="27">
    <source>
        <dbReference type="Proteomes" id="UP000000849"/>
    </source>
</evidence>
<dbReference type="InterPro" id="IPR036097">
    <property type="entry name" value="HisK_dim/P_sf"/>
</dbReference>
<evidence type="ECO:0000256" key="7">
    <source>
        <dbReference type="ARBA" id="ARBA00022553"/>
    </source>
</evidence>
<dbReference type="PROSITE" id="PS50109">
    <property type="entry name" value="HIS_KIN"/>
    <property type="match status" value="1"/>
</dbReference>
<comment type="catalytic activity">
    <reaction evidence="1">
        <text>ATP + protein L-histidine = ADP + protein N-phospho-L-histidine.</text>
        <dbReference type="EC" id="2.7.13.3"/>
    </reaction>
</comment>
<organism evidence="26 27">
    <name type="scientific">Cellulomonas flavigena (strain ATCC 482 / DSM 20109 / BCRC 11376 / JCM 18109 / NBRC 3775 / NCIMB 8073 / NRS 134)</name>
    <dbReference type="NCBI Taxonomy" id="446466"/>
    <lineage>
        <taxon>Bacteria</taxon>
        <taxon>Bacillati</taxon>
        <taxon>Actinomycetota</taxon>
        <taxon>Actinomycetes</taxon>
        <taxon>Micrococcales</taxon>
        <taxon>Cellulomonadaceae</taxon>
        <taxon>Cellulomonas</taxon>
    </lineage>
</organism>
<accession>D5UHF7</accession>
<dbReference type="SMART" id="SM00387">
    <property type="entry name" value="HATPase_c"/>
    <property type="match status" value="1"/>
</dbReference>
<comment type="cofactor">
    <cofactor evidence="3">
        <name>Mg(2+)</name>
        <dbReference type="ChEBI" id="CHEBI:18420"/>
    </cofactor>
</comment>
<dbReference type="Pfam" id="PF00512">
    <property type="entry name" value="HisKA"/>
    <property type="match status" value="1"/>
</dbReference>
<dbReference type="InterPro" id="IPR003594">
    <property type="entry name" value="HATPase_dom"/>
</dbReference>
<keyword evidence="15" id="KW-0904">Protein phosphatase</keyword>
<dbReference type="PANTHER" id="PTHR44936:SF9">
    <property type="entry name" value="SENSOR PROTEIN CREC"/>
    <property type="match status" value="1"/>
</dbReference>
<dbReference type="OrthoDB" id="5499837at2"/>
<dbReference type="PANTHER" id="PTHR44936">
    <property type="entry name" value="SENSOR PROTEIN CREC"/>
    <property type="match status" value="1"/>
</dbReference>
<proteinExistence type="predicted"/>
<dbReference type="InterPro" id="IPR050980">
    <property type="entry name" value="2C_sensor_his_kinase"/>
</dbReference>
<keyword evidence="14" id="KW-0460">Magnesium</keyword>
<dbReference type="Pfam" id="PF02518">
    <property type="entry name" value="HATPase_c"/>
    <property type="match status" value="1"/>
</dbReference>
<keyword evidence="23" id="KW-0472">Membrane</keyword>
<evidence type="ECO:0000259" key="24">
    <source>
        <dbReference type="PROSITE" id="PS50109"/>
    </source>
</evidence>
<evidence type="ECO:0000256" key="9">
    <source>
        <dbReference type="ARBA" id="ARBA00022692"/>
    </source>
</evidence>
<keyword evidence="7" id="KW-0597">Phosphoprotein</keyword>
<dbReference type="GO" id="GO:0005524">
    <property type="term" value="F:ATP binding"/>
    <property type="evidence" value="ECO:0007669"/>
    <property type="project" value="UniProtKB-KW"/>
</dbReference>
<comment type="subcellular location">
    <subcellularLocation>
        <location evidence="4">Cell membrane</location>
        <topology evidence="4">Multi-pass membrane protein</topology>
    </subcellularLocation>
</comment>
<dbReference type="PROSITE" id="PS50885">
    <property type="entry name" value="HAMP"/>
    <property type="match status" value="1"/>
</dbReference>
<dbReference type="EMBL" id="CP001964">
    <property type="protein sequence ID" value="ADG75278.1"/>
    <property type="molecule type" value="Genomic_DNA"/>
</dbReference>
<protein>
    <recommendedName>
        <fullName evidence="21">Signal transduction histidine-protein kinase/phosphatase MprB</fullName>
        <ecNumber evidence="5">2.7.13.3</ecNumber>
    </recommendedName>
    <alternativeName>
        <fullName evidence="22">Mycobacterial persistence regulator B</fullName>
    </alternativeName>
</protein>
<comment type="cofactor">
    <cofactor evidence="2">
        <name>Mn(2+)</name>
        <dbReference type="ChEBI" id="CHEBI:29035"/>
    </cofactor>
</comment>
<dbReference type="SMART" id="SM00388">
    <property type="entry name" value="HisKA"/>
    <property type="match status" value="1"/>
</dbReference>
<dbReference type="AlphaFoldDB" id="D5UHF7"/>
<dbReference type="InterPro" id="IPR036890">
    <property type="entry name" value="HATPase_C_sf"/>
</dbReference>
<dbReference type="GO" id="GO:0000155">
    <property type="term" value="F:phosphorelay sensor kinase activity"/>
    <property type="evidence" value="ECO:0007669"/>
    <property type="project" value="InterPro"/>
</dbReference>
<evidence type="ECO:0000256" key="12">
    <source>
        <dbReference type="ARBA" id="ARBA00022801"/>
    </source>
</evidence>
<dbReference type="SUPFAM" id="SSF55874">
    <property type="entry name" value="ATPase domain of HSP90 chaperone/DNA topoisomerase II/histidine kinase"/>
    <property type="match status" value="1"/>
</dbReference>
<dbReference type="eggNOG" id="COG2205">
    <property type="taxonomic scope" value="Bacteria"/>
</dbReference>
<evidence type="ECO:0000256" key="13">
    <source>
        <dbReference type="ARBA" id="ARBA00022840"/>
    </source>
</evidence>
<feature type="domain" description="HAMP" evidence="25">
    <location>
        <begin position="159"/>
        <end position="211"/>
    </location>
</feature>
<dbReference type="InterPro" id="IPR004358">
    <property type="entry name" value="Sig_transdc_His_kin-like_C"/>
</dbReference>
<evidence type="ECO:0000256" key="15">
    <source>
        <dbReference type="ARBA" id="ARBA00022912"/>
    </source>
</evidence>
<dbReference type="InterPro" id="IPR003661">
    <property type="entry name" value="HisK_dim/P_dom"/>
</dbReference>
<keyword evidence="18" id="KW-0346">Stress response</keyword>
<evidence type="ECO:0000256" key="19">
    <source>
        <dbReference type="ARBA" id="ARBA00023026"/>
    </source>
</evidence>
<keyword evidence="17" id="KW-0902">Two-component regulatory system</keyword>